<evidence type="ECO:0000313" key="1">
    <source>
        <dbReference type="EMBL" id="KAF9528585.1"/>
    </source>
</evidence>
<name>A0A9P6EGF3_9AGAR</name>
<accession>A0A9P6EGF3</accession>
<organism evidence="1 2">
    <name type="scientific">Crepidotus variabilis</name>
    <dbReference type="NCBI Taxonomy" id="179855"/>
    <lineage>
        <taxon>Eukaryota</taxon>
        <taxon>Fungi</taxon>
        <taxon>Dikarya</taxon>
        <taxon>Basidiomycota</taxon>
        <taxon>Agaricomycotina</taxon>
        <taxon>Agaricomycetes</taxon>
        <taxon>Agaricomycetidae</taxon>
        <taxon>Agaricales</taxon>
        <taxon>Agaricineae</taxon>
        <taxon>Crepidotaceae</taxon>
        <taxon>Crepidotus</taxon>
    </lineage>
</organism>
<sequence length="94" mass="10194">MTFQSNSPGIPLISLTNLDFGVITDPFLLVRSRFTQLASTKMAIYSTRQQPYPEQLAALSKNPYLPPAVQAGLLDISLTDEEWNTGAVYCAGAG</sequence>
<comment type="caution">
    <text evidence="1">The sequence shown here is derived from an EMBL/GenBank/DDBJ whole genome shotgun (WGS) entry which is preliminary data.</text>
</comment>
<proteinExistence type="predicted"/>
<reference evidence="1" key="1">
    <citation type="submission" date="2020-11" db="EMBL/GenBank/DDBJ databases">
        <authorList>
            <consortium name="DOE Joint Genome Institute"/>
            <person name="Ahrendt S."/>
            <person name="Riley R."/>
            <person name="Andreopoulos W."/>
            <person name="Labutti K."/>
            <person name="Pangilinan J."/>
            <person name="Ruiz-Duenas F.J."/>
            <person name="Barrasa J.M."/>
            <person name="Sanchez-Garcia M."/>
            <person name="Camarero S."/>
            <person name="Miyauchi S."/>
            <person name="Serrano A."/>
            <person name="Linde D."/>
            <person name="Babiker R."/>
            <person name="Drula E."/>
            <person name="Ayuso-Fernandez I."/>
            <person name="Pacheco R."/>
            <person name="Padilla G."/>
            <person name="Ferreira P."/>
            <person name="Barriuso J."/>
            <person name="Kellner H."/>
            <person name="Castanera R."/>
            <person name="Alfaro M."/>
            <person name="Ramirez L."/>
            <person name="Pisabarro A.G."/>
            <person name="Kuo A."/>
            <person name="Tritt A."/>
            <person name="Lipzen A."/>
            <person name="He G."/>
            <person name="Yan M."/>
            <person name="Ng V."/>
            <person name="Cullen D."/>
            <person name="Martin F."/>
            <person name="Rosso M.-N."/>
            <person name="Henrissat B."/>
            <person name="Hibbett D."/>
            <person name="Martinez A.T."/>
            <person name="Grigoriev I.V."/>
        </authorList>
    </citation>
    <scope>NUCLEOTIDE SEQUENCE</scope>
    <source>
        <strain evidence="1">CBS 506.95</strain>
    </source>
</reference>
<protein>
    <submittedName>
        <fullName evidence="1">Uncharacterized protein</fullName>
    </submittedName>
</protein>
<dbReference type="AlphaFoldDB" id="A0A9P6EGF3"/>
<dbReference type="Proteomes" id="UP000807306">
    <property type="component" value="Unassembled WGS sequence"/>
</dbReference>
<keyword evidence="2" id="KW-1185">Reference proteome</keyword>
<evidence type="ECO:0000313" key="2">
    <source>
        <dbReference type="Proteomes" id="UP000807306"/>
    </source>
</evidence>
<dbReference type="EMBL" id="MU157851">
    <property type="protein sequence ID" value="KAF9528585.1"/>
    <property type="molecule type" value="Genomic_DNA"/>
</dbReference>
<gene>
    <name evidence="1" type="ORF">CPB83DRAFT_303146</name>
</gene>